<dbReference type="Pfam" id="PF21702">
    <property type="entry name" value="GLGE_C"/>
    <property type="match status" value="1"/>
</dbReference>
<evidence type="ECO:0000256" key="1">
    <source>
        <dbReference type="ARBA" id="ARBA00011738"/>
    </source>
</evidence>
<dbReference type="RefSeq" id="WP_152757638.1">
    <property type="nucleotide sequence ID" value="NZ_WHLY01000002.1"/>
</dbReference>
<dbReference type="GO" id="GO:0030979">
    <property type="term" value="P:alpha-glucan biosynthetic process"/>
    <property type="evidence" value="ECO:0007669"/>
    <property type="project" value="UniProtKB-UniRule"/>
</dbReference>
<proteinExistence type="inferred from homology"/>
<dbReference type="Gene3D" id="1.20.58.80">
    <property type="entry name" value="Phosphotransferase system, lactose/cellobiose-type IIA subunit"/>
    <property type="match status" value="1"/>
</dbReference>
<dbReference type="SMART" id="SM00642">
    <property type="entry name" value="Aamy"/>
    <property type="match status" value="1"/>
</dbReference>
<dbReference type="Gene3D" id="2.60.40.1180">
    <property type="entry name" value="Golgi alpha-mannosidase II"/>
    <property type="match status" value="1"/>
</dbReference>
<dbReference type="GO" id="GO:0004553">
    <property type="term" value="F:hydrolase activity, hydrolyzing O-glycosyl compounds"/>
    <property type="evidence" value="ECO:0007669"/>
    <property type="project" value="InterPro"/>
</dbReference>
<dbReference type="PANTHER" id="PTHR47786">
    <property type="entry name" value="ALPHA-1,4-GLUCAN:MALTOSE-1-PHOSPHATE MALTOSYLTRANSFERASE"/>
    <property type="match status" value="1"/>
</dbReference>
<dbReference type="InterPro" id="IPR026585">
    <property type="entry name" value="GlgE"/>
</dbReference>
<dbReference type="InterPro" id="IPR049171">
    <property type="entry name" value="GLGE_C"/>
</dbReference>
<feature type="binding site" evidence="6">
    <location>
        <position position="258"/>
    </location>
    <ligand>
        <name>alpha-maltose 1-phosphate</name>
        <dbReference type="ChEBI" id="CHEBI:63576"/>
    </ligand>
</feature>
<dbReference type="InterPro" id="IPR006047">
    <property type="entry name" value="GH13_cat_dom"/>
</dbReference>
<reference evidence="8 9" key="1">
    <citation type="submission" date="2019-10" db="EMBL/GenBank/DDBJ databases">
        <title>Draft Genome Sequence of Cytophagaceae sp. SJW1-29.</title>
        <authorList>
            <person name="Choi A."/>
        </authorList>
    </citation>
    <scope>NUCLEOTIDE SEQUENCE [LARGE SCALE GENOMIC DNA]</scope>
    <source>
        <strain evidence="8 9">SJW1-29</strain>
    </source>
</reference>
<organism evidence="8 9">
    <name type="scientific">Salmonirosea aquatica</name>
    <dbReference type="NCBI Taxonomy" id="2654236"/>
    <lineage>
        <taxon>Bacteria</taxon>
        <taxon>Pseudomonadati</taxon>
        <taxon>Bacteroidota</taxon>
        <taxon>Cytophagia</taxon>
        <taxon>Cytophagales</taxon>
        <taxon>Spirosomataceae</taxon>
        <taxon>Salmonirosea</taxon>
    </lineage>
</organism>
<feature type="binding site" evidence="6">
    <location>
        <begin position="530"/>
        <end position="531"/>
    </location>
    <ligand>
        <name>alpha-maltose 1-phosphate</name>
        <dbReference type="ChEBI" id="CHEBI:63576"/>
    </ligand>
</feature>
<dbReference type="SUPFAM" id="SSF51011">
    <property type="entry name" value="Glycosyl hydrolase domain"/>
    <property type="match status" value="1"/>
</dbReference>
<dbReference type="SUPFAM" id="SSF51445">
    <property type="entry name" value="(Trans)glycosidases"/>
    <property type="match status" value="1"/>
</dbReference>
<dbReference type="InterPro" id="IPR013780">
    <property type="entry name" value="Glyco_hydro_b"/>
</dbReference>
<feature type="active site" description="Nucleophile" evidence="6">
    <location>
        <position position="389"/>
    </location>
</feature>
<comment type="similarity">
    <text evidence="6">Belongs to the glycosyl hydrolase 13 family. GlgE subfamily.</text>
</comment>
<dbReference type="Proteomes" id="UP000479293">
    <property type="component" value="Unassembled WGS sequence"/>
</dbReference>
<comment type="subunit">
    <text evidence="1 6">Homodimer.</text>
</comment>
<accession>A0A7C9F568</accession>
<comment type="caution">
    <text evidence="8">The sequence shown here is derived from an EMBL/GenBank/DDBJ whole genome shotgun (WGS) entry which is preliminary data.</text>
</comment>
<feature type="binding site" evidence="6">
    <location>
        <position position="353"/>
    </location>
    <ligand>
        <name>alpha-maltose 1-phosphate</name>
        <dbReference type="ChEBI" id="CHEBI:63576"/>
    </ligand>
</feature>
<dbReference type="CDD" id="cd11344">
    <property type="entry name" value="AmyAc_GlgE_like"/>
    <property type="match status" value="1"/>
</dbReference>
<evidence type="ECO:0000256" key="6">
    <source>
        <dbReference type="HAMAP-Rule" id="MF_02124"/>
    </source>
</evidence>
<evidence type="ECO:0000259" key="7">
    <source>
        <dbReference type="SMART" id="SM00642"/>
    </source>
</evidence>
<dbReference type="InterPro" id="IPR017853">
    <property type="entry name" value="GH"/>
</dbReference>
<sequence length="659" mass="77308">MAKKKNTLIPESTEGRTRVVIEHVIPEINEGRFAVKAVPGESIHVEADVFCDGHDHVMVRLLYKHADDNDWSEIGMALINNDRYEVDFTVEKQGHYLYTIEGWVDHIDTWQHDTELKIKAGQRVPLELLMGANFLEGMLDKATAEDKPLIEEAIEIMRNEHRNEDARQLAMSFRMTEWLQRYPERKFVTRYRELPVYVDRAKAGFSAWYSMFPRSSAPEPGKHGTFQDQIKLLPRVADLGFDVLYLPPIHPVGHQFRKGKNNVVTAEPGEPGVPYAIGSELGGHDAINPDLGTLNDYKQLIAAAKEFGMEVAMDLAIQCSPDHPWVKSHPEWFSIRPDGSIQYAENPPKKYQDIYPINFESPDWQGLWLEMRRILLLWAEWGTRIIRVDNPHTKAFSFWEWVIAEVKAQYPDMIFLSEAFTRPKVMRQLAKVGFSQSYTYYTWRTAKWELEEYLTELTQSDMKYYYRPNFWPNTHDINPYLLQGGHEPYFLIRYFMAATMSSNYGIFGPTFEYMIHEAYPGKEEYLNSEKYEVKHWDWKRETKLTYLIRIINRLRHENTALQFTNNLQFCRIDNENIVAYTKIHTNGNRILCVVNLDGYNTQSGWVQLPLRLLGKNEYDYFRVHDLVTGAMHTWQGEWNYVELNPHILPFHLFRVEDLN</sequence>
<dbReference type="AlphaFoldDB" id="A0A7C9F568"/>
<feature type="binding site" evidence="6">
    <location>
        <position position="318"/>
    </location>
    <ligand>
        <name>alpha-maltose 1-phosphate</name>
        <dbReference type="ChEBI" id="CHEBI:63576"/>
    </ligand>
</feature>
<feature type="site" description="Transition state stabilizer" evidence="6">
    <location>
        <position position="476"/>
    </location>
</feature>
<comment type="function">
    <text evidence="6">Maltosyltransferase that uses maltose 1-phosphate (M1P) as the sugar donor to elongate linear or branched alpha-(1-&gt;4)-glucans. Is involved in a branched alpha-glucan biosynthetic pathway from trehalose, together with TreS, Mak and GlgB.</text>
</comment>
<dbReference type="Gene3D" id="2.60.40.10">
    <property type="entry name" value="Immunoglobulins"/>
    <property type="match status" value="1"/>
</dbReference>
<dbReference type="EMBL" id="WHLY01000002">
    <property type="protein sequence ID" value="MPR32846.1"/>
    <property type="molecule type" value="Genomic_DNA"/>
</dbReference>
<dbReference type="Pfam" id="PF11896">
    <property type="entry name" value="GlgE_dom_N_S"/>
    <property type="match status" value="1"/>
</dbReference>
<dbReference type="GO" id="GO:0016758">
    <property type="term" value="F:hexosyltransferase activity"/>
    <property type="evidence" value="ECO:0007669"/>
    <property type="project" value="UniProtKB-UniRule"/>
</dbReference>
<dbReference type="PANTHER" id="PTHR47786:SF2">
    <property type="entry name" value="GLYCOSYL HYDROLASE FAMILY 13 CATALYTIC DOMAIN-CONTAINING PROTEIN"/>
    <property type="match status" value="1"/>
</dbReference>
<dbReference type="HAMAP" id="MF_02124">
    <property type="entry name" value="GlgE"/>
    <property type="match status" value="1"/>
</dbReference>
<keyword evidence="3 6" id="KW-0808">Transferase</keyword>
<evidence type="ECO:0000313" key="9">
    <source>
        <dbReference type="Proteomes" id="UP000479293"/>
    </source>
</evidence>
<name>A0A7C9F568_9BACT</name>
<dbReference type="InterPro" id="IPR013783">
    <property type="entry name" value="Ig-like_fold"/>
</dbReference>
<feature type="binding site" evidence="6">
    <location>
        <position position="390"/>
    </location>
    <ligand>
        <name>alpha-maltose 1-phosphate</name>
        <dbReference type="ChEBI" id="CHEBI:63576"/>
    </ligand>
</feature>
<comment type="catalytic activity">
    <reaction evidence="5 6">
        <text>alpha-maltose 1-phosphate + [(1-&gt;4)-alpha-D-glucosyl](n) = [(1-&gt;4)-alpha-D-glucosyl](n+2) + phosphate</text>
        <dbReference type="Rhea" id="RHEA:42692"/>
        <dbReference type="Rhea" id="RHEA-COMP:9584"/>
        <dbReference type="Rhea" id="RHEA-COMP:10183"/>
        <dbReference type="ChEBI" id="CHEBI:15444"/>
        <dbReference type="ChEBI" id="CHEBI:43474"/>
        <dbReference type="ChEBI" id="CHEBI:63576"/>
        <dbReference type="EC" id="2.4.99.16"/>
    </reaction>
</comment>
<evidence type="ECO:0000256" key="2">
    <source>
        <dbReference type="ARBA" id="ARBA00022676"/>
    </source>
</evidence>
<dbReference type="Gene3D" id="3.20.20.80">
    <property type="entry name" value="Glycosidases"/>
    <property type="match status" value="1"/>
</dbReference>
<feature type="active site" description="Proton donor" evidence="6">
    <location>
        <position position="418"/>
    </location>
</feature>
<protein>
    <recommendedName>
        <fullName evidence="6">Alpha-1,4-glucan:maltose-1-phosphate maltosyltransferase</fullName>
        <shortName evidence="6">GMPMT</shortName>
        <ecNumber evidence="6">2.4.99.16</ecNumber>
    </recommendedName>
    <alternativeName>
        <fullName evidence="6">(1-&gt;4)-alpha-D-glucan:maltose-1-phosphate alpha-D-maltosyltransferase</fullName>
    </alternativeName>
</protein>
<evidence type="ECO:0000256" key="3">
    <source>
        <dbReference type="ARBA" id="ARBA00022679"/>
    </source>
</evidence>
<dbReference type="EC" id="2.4.99.16" evidence="6"/>
<keyword evidence="2 6" id="KW-0328">Glycosyltransferase</keyword>
<evidence type="ECO:0000256" key="5">
    <source>
        <dbReference type="ARBA" id="ARBA00048735"/>
    </source>
</evidence>
<keyword evidence="4 6" id="KW-0119">Carbohydrate metabolism</keyword>
<keyword evidence="9" id="KW-1185">Reference proteome</keyword>
<feature type="domain" description="Glycosyl hydrolase family 13 catalytic" evidence="7">
    <location>
        <begin position="210"/>
        <end position="555"/>
    </location>
</feature>
<evidence type="ECO:0000313" key="8">
    <source>
        <dbReference type="EMBL" id="MPR32846.1"/>
    </source>
</evidence>
<dbReference type="InterPro" id="IPR021828">
    <property type="entry name" value="GlgE_dom_N/S"/>
</dbReference>
<gene>
    <name evidence="6" type="primary">glgE</name>
    <name evidence="8" type="ORF">GBK04_05615</name>
</gene>
<evidence type="ECO:0000256" key="4">
    <source>
        <dbReference type="ARBA" id="ARBA00023277"/>
    </source>
</evidence>